<sequence length="495" mass="58898">MLKLNKDVLILIAENLQDDITSLCSCLLVNKSWCEATVPILWKIPGRMILTKKAEDKLFNVILLHLSKDSKDILKKQGIDLYIETYRPTSFNYINFWRHLDLQLLEETFSRNLKILEVSTSSMIKNELLNLFINKYTKFISLHIPENINYYKYRISWNEQCFSDLKNLCCHEFHQNSLEGLATISKSIKKLFCCISRDNNDISRIVKLIEAQKNLNEIHMLCNNDEALKTIEELLIKKADTIQHLRLDWEPVTKVLSHLVNLKILDMETPFFFRRSKNYENPNLNQLEETSLPALKILKANLSSHINLIRLIETSNVQLTTISIRHDSLKVFDEIRKLTQTIYQNCPNLRYIKLPIKDYALTEFERLLANSQYLDGLVIDYEIGFDYKDVFEILTRSSPLNLYKFKFIFTEKFRLNFKLLESFLINWNDRQPMLLQISLVNFIDKHQWYMKRLNSLIKKYETKGIIKKFDLNWYHKFEEFEWVQDVTQFYSLPNI</sequence>
<reference evidence="1 2" key="1">
    <citation type="submission" date="2014-02" db="EMBL/GenBank/DDBJ databases">
        <title>Single nucleus genome sequencing reveals high similarity among nuclei of an endomycorrhizal fungus.</title>
        <authorList>
            <person name="Lin K."/>
            <person name="Geurts R."/>
            <person name="Zhang Z."/>
            <person name="Limpens E."/>
            <person name="Saunders D.G."/>
            <person name="Mu D."/>
            <person name="Pang E."/>
            <person name="Cao H."/>
            <person name="Cha H."/>
            <person name="Lin T."/>
            <person name="Zhou Q."/>
            <person name="Shang Y."/>
            <person name="Li Y."/>
            <person name="Ivanov S."/>
            <person name="Sharma T."/>
            <person name="Velzen R.V."/>
            <person name="Ruijter N.D."/>
            <person name="Aanen D.K."/>
            <person name="Win J."/>
            <person name="Kamoun S."/>
            <person name="Bisseling T."/>
            <person name="Huang S."/>
        </authorList>
    </citation>
    <scope>NUCLEOTIDE SEQUENCE [LARGE SCALE GENOMIC DNA]</scope>
    <source>
        <strain evidence="2">DAOM197198w</strain>
    </source>
</reference>
<dbReference type="Proteomes" id="UP000022910">
    <property type="component" value="Unassembled WGS sequence"/>
</dbReference>
<protein>
    <recommendedName>
        <fullName evidence="3">F-box domain-containing protein</fullName>
    </recommendedName>
</protein>
<organism evidence="1 2">
    <name type="scientific">Rhizophagus irregularis (strain DAOM 197198w)</name>
    <name type="common">Glomus intraradices</name>
    <dbReference type="NCBI Taxonomy" id="1432141"/>
    <lineage>
        <taxon>Eukaryota</taxon>
        <taxon>Fungi</taxon>
        <taxon>Fungi incertae sedis</taxon>
        <taxon>Mucoromycota</taxon>
        <taxon>Glomeromycotina</taxon>
        <taxon>Glomeromycetes</taxon>
        <taxon>Glomerales</taxon>
        <taxon>Glomeraceae</taxon>
        <taxon>Rhizophagus</taxon>
    </lineage>
</organism>
<evidence type="ECO:0000313" key="1">
    <source>
        <dbReference type="EMBL" id="EXX50809.1"/>
    </source>
</evidence>
<gene>
    <name evidence="1" type="ORF">RirG_267200</name>
</gene>
<dbReference type="EMBL" id="JEMT01029768">
    <property type="protein sequence ID" value="EXX50809.1"/>
    <property type="molecule type" value="Genomic_DNA"/>
</dbReference>
<dbReference type="HOGENOM" id="CLU_028913_1_0_1"/>
<proteinExistence type="predicted"/>
<keyword evidence="2" id="KW-1185">Reference proteome</keyword>
<dbReference type="OrthoDB" id="2325821at2759"/>
<dbReference type="AlphaFoldDB" id="A0A015J7D8"/>
<evidence type="ECO:0008006" key="3">
    <source>
        <dbReference type="Google" id="ProtNLM"/>
    </source>
</evidence>
<name>A0A015J7D8_RHIIW</name>
<accession>A0A015J7D8</accession>
<evidence type="ECO:0000313" key="2">
    <source>
        <dbReference type="Proteomes" id="UP000022910"/>
    </source>
</evidence>
<comment type="caution">
    <text evidence="1">The sequence shown here is derived from an EMBL/GenBank/DDBJ whole genome shotgun (WGS) entry which is preliminary data.</text>
</comment>